<dbReference type="InterPro" id="IPR018170">
    <property type="entry name" value="Aldo/ket_reductase_CS"/>
</dbReference>
<evidence type="ECO:0000256" key="3">
    <source>
        <dbReference type="ARBA" id="ARBA00023002"/>
    </source>
</evidence>
<feature type="binding site" evidence="5">
    <location>
        <position position="113"/>
    </location>
    <ligand>
        <name>substrate</name>
    </ligand>
</feature>
<dbReference type="Pfam" id="PF00248">
    <property type="entry name" value="Aldo_ket_red"/>
    <property type="match status" value="1"/>
</dbReference>
<feature type="active site" description="Proton donor" evidence="4">
    <location>
        <position position="51"/>
    </location>
</feature>
<evidence type="ECO:0000256" key="2">
    <source>
        <dbReference type="ARBA" id="ARBA00022857"/>
    </source>
</evidence>
<keyword evidence="3" id="KW-0560">Oxidoreductase</keyword>
<dbReference type="InterPro" id="IPR023210">
    <property type="entry name" value="NADP_OxRdtase_dom"/>
</dbReference>
<keyword evidence="9" id="KW-1185">Reference proteome</keyword>
<comment type="similarity">
    <text evidence="1">Belongs to the aldo/keto reductase family.</text>
</comment>
<comment type="caution">
    <text evidence="8">The sequence shown here is derived from an EMBL/GenBank/DDBJ whole genome shotgun (WGS) entry which is preliminary data.</text>
</comment>
<feature type="domain" description="NADP-dependent oxidoreductase" evidence="7">
    <location>
        <begin position="19"/>
        <end position="292"/>
    </location>
</feature>
<reference evidence="8" key="1">
    <citation type="submission" date="2022-03" db="EMBL/GenBank/DDBJ databases">
        <authorList>
            <person name="Sayadi A."/>
        </authorList>
    </citation>
    <scope>NUCLEOTIDE SEQUENCE</scope>
</reference>
<dbReference type="GO" id="GO:0016491">
    <property type="term" value="F:oxidoreductase activity"/>
    <property type="evidence" value="ECO:0007669"/>
    <property type="project" value="UniProtKB-KW"/>
</dbReference>
<evidence type="ECO:0000256" key="4">
    <source>
        <dbReference type="PIRSR" id="PIRSR000097-1"/>
    </source>
</evidence>
<dbReference type="AlphaFoldDB" id="A0A9P0LFW5"/>
<dbReference type="Proteomes" id="UP001152888">
    <property type="component" value="Unassembled WGS sequence"/>
</dbReference>
<keyword evidence="2" id="KW-0521">NADP</keyword>
<dbReference type="InterPro" id="IPR036812">
    <property type="entry name" value="NAD(P)_OxRdtase_dom_sf"/>
</dbReference>
<evidence type="ECO:0000256" key="6">
    <source>
        <dbReference type="PIRSR" id="PIRSR000097-3"/>
    </source>
</evidence>
<dbReference type="PROSITE" id="PS00063">
    <property type="entry name" value="ALDOKETO_REDUCTASE_3"/>
    <property type="match status" value="1"/>
</dbReference>
<dbReference type="InterPro" id="IPR020471">
    <property type="entry name" value="AKR"/>
</dbReference>
<protein>
    <recommendedName>
        <fullName evidence="7">NADP-dependent oxidoreductase domain-containing protein</fullName>
    </recommendedName>
</protein>
<gene>
    <name evidence="8" type="ORF">ACAOBT_LOCUS20323</name>
</gene>
<dbReference type="PIRSF" id="PIRSF000097">
    <property type="entry name" value="AKR"/>
    <property type="match status" value="1"/>
</dbReference>
<sequence length="303" mass="34512">MPQAPKIKFNNGEEFPIFGLGTWKSKPGEVTQAVMDAIDVGYRHFDCAHVYANEKEVGAALKKKMEDGTVTRGDLYITSKLWNTYHKPDMVEPALKTTLQNLGLEYLDLYLIHWPFALKEGDELFPVDAEGKAIFSDADYVDTWKAMEQVQKKGLTKSIGVSNFNKRQLERLLANCTVPPVTNQIEVHPYLNQKKLIEFCKSKNITITAYSPLGSPDRPWAKPGDPQLLEDPKIKTIAERYGKTPAQVILKYQVQRGCITIPKSVNKKRIQENFEIWDFELSQDDMTLLDSFDCNGRICPYTE</sequence>
<dbReference type="EMBL" id="CAKOFQ010007116">
    <property type="protein sequence ID" value="CAH1991520.1"/>
    <property type="molecule type" value="Genomic_DNA"/>
</dbReference>
<evidence type="ECO:0000256" key="5">
    <source>
        <dbReference type="PIRSR" id="PIRSR000097-2"/>
    </source>
</evidence>
<dbReference type="PRINTS" id="PR00069">
    <property type="entry name" value="ALDKETRDTASE"/>
</dbReference>
<dbReference type="PANTHER" id="PTHR11732">
    <property type="entry name" value="ALDO/KETO REDUCTASE"/>
    <property type="match status" value="1"/>
</dbReference>
<evidence type="ECO:0000256" key="1">
    <source>
        <dbReference type="ARBA" id="ARBA00007905"/>
    </source>
</evidence>
<dbReference type="SUPFAM" id="SSF51430">
    <property type="entry name" value="NAD(P)-linked oxidoreductase"/>
    <property type="match status" value="1"/>
</dbReference>
<proteinExistence type="inferred from homology"/>
<organism evidence="8 9">
    <name type="scientific">Acanthoscelides obtectus</name>
    <name type="common">Bean weevil</name>
    <name type="synonym">Bruchus obtectus</name>
    <dbReference type="NCBI Taxonomy" id="200917"/>
    <lineage>
        <taxon>Eukaryota</taxon>
        <taxon>Metazoa</taxon>
        <taxon>Ecdysozoa</taxon>
        <taxon>Arthropoda</taxon>
        <taxon>Hexapoda</taxon>
        <taxon>Insecta</taxon>
        <taxon>Pterygota</taxon>
        <taxon>Neoptera</taxon>
        <taxon>Endopterygota</taxon>
        <taxon>Coleoptera</taxon>
        <taxon>Polyphaga</taxon>
        <taxon>Cucujiformia</taxon>
        <taxon>Chrysomeloidea</taxon>
        <taxon>Chrysomelidae</taxon>
        <taxon>Bruchinae</taxon>
        <taxon>Bruchini</taxon>
        <taxon>Acanthoscelides</taxon>
    </lineage>
</organism>
<evidence type="ECO:0000313" key="8">
    <source>
        <dbReference type="EMBL" id="CAH1991520.1"/>
    </source>
</evidence>
<dbReference type="OrthoDB" id="416253at2759"/>
<dbReference type="PROSITE" id="PS00062">
    <property type="entry name" value="ALDOKETO_REDUCTASE_2"/>
    <property type="match status" value="1"/>
</dbReference>
<dbReference type="FunFam" id="3.20.20.100:FF:000006">
    <property type="entry name" value="Aldo-keto reductase family 1 member A1"/>
    <property type="match status" value="1"/>
</dbReference>
<evidence type="ECO:0000259" key="7">
    <source>
        <dbReference type="Pfam" id="PF00248"/>
    </source>
</evidence>
<accession>A0A9P0LFW5</accession>
<evidence type="ECO:0000313" key="9">
    <source>
        <dbReference type="Proteomes" id="UP001152888"/>
    </source>
</evidence>
<name>A0A9P0LFW5_ACAOB</name>
<feature type="site" description="Lowers pKa of active site Tyr" evidence="6">
    <location>
        <position position="80"/>
    </location>
</feature>
<dbReference type="Gene3D" id="3.20.20.100">
    <property type="entry name" value="NADP-dependent oxidoreductase domain"/>
    <property type="match status" value="1"/>
</dbReference>
<dbReference type="PROSITE" id="PS00798">
    <property type="entry name" value="ALDOKETO_REDUCTASE_1"/>
    <property type="match status" value="1"/>
</dbReference>